<evidence type="ECO:0000313" key="1">
    <source>
        <dbReference type="EMBL" id="QQP49809.1"/>
    </source>
</evidence>
<reference evidence="2" key="1">
    <citation type="submission" date="2021-01" db="EMBL/GenBank/DDBJ databases">
        <title>Caligus Genome Assembly.</title>
        <authorList>
            <person name="Gallardo-Escarate C."/>
        </authorList>
    </citation>
    <scope>NUCLEOTIDE SEQUENCE [LARGE SCALE GENOMIC DNA]</scope>
</reference>
<dbReference type="Proteomes" id="UP000595437">
    <property type="component" value="Chromosome 7"/>
</dbReference>
<name>A0A7T8K8A1_CALRO</name>
<dbReference type="EMBL" id="CP045896">
    <property type="protein sequence ID" value="QQP49809.1"/>
    <property type="molecule type" value="Genomic_DNA"/>
</dbReference>
<organism evidence="1 2">
    <name type="scientific">Caligus rogercresseyi</name>
    <name type="common">Sea louse</name>
    <dbReference type="NCBI Taxonomy" id="217165"/>
    <lineage>
        <taxon>Eukaryota</taxon>
        <taxon>Metazoa</taxon>
        <taxon>Ecdysozoa</taxon>
        <taxon>Arthropoda</taxon>
        <taxon>Crustacea</taxon>
        <taxon>Multicrustacea</taxon>
        <taxon>Hexanauplia</taxon>
        <taxon>Copepoda</taxon>
        <taxon>Siphonostomatoida</taxon>
        <taxon>Caligidae</taxon>
        <taxon>Caligus</taxon>
    </lineage>
</organism>
<protein>
    <submittedName>
        <fullName evidence="1">Uncharacterized protein LOC103506659</fullName>
    </submittedName>
</protein>
<gene>
    <name evidence="1" type="ORF">FKW44_010602</name>
</gene>
<accession>A0A7T8K8A1</accession>
<proteinExistence type="predicted"/>
<keyword evidence="2" id="KW-1185">Reference proteome</keyword>
<sequence length="142" mass="16372">MTTDFEHERTSNENCHHEQKPAVQEAFRKQVRSLTAVLEEMGNPFLEESQDLLVLDSKDIVNSAVADTVRNVESVGAKQYKTFVEERLEQRTKPVTDTIYKNKMPLFSHPPVKTQSKQKIQLDALKRDCNLFSRLYVSCQVT</sequence>
<dbReference type="PANTHER" id="PTHR47018">
    <property type="entry name" value="CXC DOMAIN-CONTAINING PROTEIN-RELATED"/>
    <property type="match status" value="1"/>
</dbReference>
<evidence type="ECO:0000313" key="2">
    <source>
        <dbReference type="Proteomes" id="UP000595437"/>
    </source>
</evidence>
<dbReference type="OrthoDB" id="7339946at2759"/>
<dbReference type="AlphaFoldDB" id="A0A7T8K8A1"/>